<dbReference type="AlphaFoldDB" id="A0A9X0C628"/>
<dbReference type="OrthoDB" id="5979581at2759"/>
<name>A0A9X0C628_9EURO</name>
<dbReference type="Gene3D" id="1.10.510.10">
    <property type="entry name" value="Transferase(Phosphotransferase) domain 1"/>
    <property type="match status" value="1"/>
</dbReference>
<comment type="caution">
    <text evidence="1">The sequence shown here is derived from an EMBL/GenBank/DDBJ whole genome shotgun (WGS) entry which is preliminary data.</text>
</comment>
<evidence type="ECO:0000313" key="1">
    <source>
        <dbReference type="EMBL" id="KAJ5503467.1"/>
    </source>
</evidence>
<dbReference type="Proteomes" id="UP001149954">
    <property type="component" value="Unassembled WGS sequence"/>
</dbReference>
<dbReference type="EMBL" id="JAPWDS010000003">
    <property type="protein sequence ID" value="KAJ5503467.1"/>
    <property type="molecule type" value="Genomic_DNA"/>
</dbReference>
<keyword evidence="2" id="KW-1185">Reference proteome</keyword>
<evidence type="ECO:0000313" key="2">
    <source>
        <dbReference type="Proteomes" id="UP001149954"/>
    </source>
</evidence>
<protein>
    <recommendedName>
        <fullName evidence="3">Protein kinase domain-containing protein</fullName>
    </recommendedName>
</protein>
<organism evidence="1 2">
    <name type="scientific">Penicillium fimorum</name>
    <dbReference type="NCBI Taxonomy" id="1882269"/>
    <lineage>
        <taxon>Eukaryota</taxon>
        <taxon>Fungi</taxon>
        <taxon>Dikarya</taxon>
        <taxon>Ascomycota</taxon>
        <taxon>Pezizomycotina</taxon>
        <taxon>Eurotiomycetes</taxon>
        <taxon>Eurotiomycetidae</taxon>
        <taxon>Eurotiales</taxon>
        <taxon>Aspergillaceae</taxon>
        <taxon>Penicillium</taxon>
    </lineage>
</organism>
<evidence type="ECO:0008006" key="3">
    <source>
        <dbReference type="Google" id="ProtNLM"/>
    </source>
</evidence>
<proteinExistence type="predicted"/>
<accession>A0A9X0C628</accession>
<sequence>MIFWRGEDHPWRLKFSKTLPLLQPPETRFPDEPLSFASEVWTLAYFWLAPIVRDVLPADNRVTAEQVEVLGILPSEWWERWSRGRDWFNEEGELNELEARSEAGLETMTEKERRAFEVMLRSMPIYRPNERATAQQVLHSE</sequence>
<gene>
    <name evidence="1" type="ORF">N7463_006341</name>
</gene>
<reference evidence="1" key="1">
    <citation type="submission" date="2022-12" db="EMBL/GenBank/DDBJ databases">
        <authorList>
            <person name="Petersen C."/>
        </authorList>
    </citation>
    <scope>NUCLEOTIDE SEQUENCE</scope>
    <source>
        <strain evidence="1">IBT 29495</strain>
    </source>
</reference>
<reference evidence="1" key="2">
    <citation type="journal article" date="2023" name="IMA Fungus">
        <title>Comparative genomic study of the Penicillium genus elucidates a diverse pangenome and 15 lateral gene transfer events.</title>
        <authorList>
            <person name="Petersen C."/>
            <person name="Sorensen T."/>
            <person name="Nielsen M.R."/>
            <person name="Sondergaard T.E."/>
            <person name="Sorensen J.L."/>
            <person name="Fitzpatrick D.A."/>
            <person name="Frisvad J.C."/>
            <person name="Nielsen K.L."/>
        </authorList>
    </citation>
    <scope>NUCLEOTIDE SEQUENCE</scope>
    <source>
        <strain evidence="1">IBT 29495</strain>
    </source>
</reference>